<dbReference type="Proteomes" id="UP000228900">
    <property type="component" value="Unassembled WGS sequence"/>
</dbReference>
<dbReference type="InterPro" id="IPR000551">
    <property type="entry name" value="MerR-type_HTH_dom"/>
</dbReference>
<organism evidence="2 3">
    <name type="scientific">Candidatus Falkowbacteria bacterium CG10_big_fil_rev_8_21_14_0_10_39_9</name>
    <dbReference type="NCBI Taxonomy" id="1974566"/>
    <lineage>
        <taxon>Bacteria</taxon>
        <taxon>Candidatus Falkowiibacteriota</taxon>
    </lineage>
</organism>
<dbReference type="SMART" id="SM00422">
    <property type="entry name" value="HTH_MERR"/>
    <property type="match status" value="1"/>
</dbReference>
<comment type="caution">
    <text evidence="2">The sequence shown here is derived from an EMBL/GenBank/DDBJ whole genome shotgun (WGS) entry which is preliminary data.</text>
</comment>
<dbReference type="EMBL" id="PFAQ01000018">
    <property type="protein sequence ID" value="PIT95112.1"/>
    <property type="molecule type" value="Genomic_DNA"/>
</dbReference>
<dbReference type="AlphaFoldDB" id="A0A2M6WQR1"/>
<gene>
    <name evidence="2" type="ORF">COT98_01180</name>
</gene>
<dbReference type="GO" id="GO:0003677">
    <property type="term" value="F:DNA binding"/>
    <property type="evidence" value="ECO:0007669"/>
    <property type="project" value="InterPro"/>
</dbReference>
<name>A0A2M6WQR1_9BACT</name>
<protein>
    <recommendedName>
        <fullName evidence="1">HTH merR-type domain-containing protein</fullName>
    </recommendedName>
</protein>
<dbReference type="InterPro" id="IPR009061">
    <property type="entry name" value="DNA-bd_dom_put_sf"/>
</dbReference>
<dbReference type="CDD" id="cd04762">
    <property type="entry name" value="HTH_MerR-trunc"/>
    <property type="match status" value="1"/>
</dbReference>
<evidence type="ECO:0000259" key="1">
    <source>
        <dbReference type="PROSITE" id="PS50937"/>
    </source>
</evidence>
<dbReference type="PROSITE" id="PS50937">
    <property type="entry name" value="HTH_MERR_2"/>
    <property type="match status" value="1"/>
</dbReference>
<proteinExistence type="predicted"/>
<reference evidence="3" key="1">
    <citation type="submission" date="2017-09" db="EMBL/GenBank/DDBJ databases">
        <title>Depth-based differentiation of microbial function through sediment-hosted aquifers and enrichment of novel symbionts in the deep terrestrial subsurface.</title>
        <authorList>
            <person name="Probst A.J."/>
            <person name="Ladd B."/>
            <person name="Jarett J.K."/>
            <person name="Geller-Mcgrath D.E."/>
            <person name="Sieber C.M.K."/>
            <person name="Emerson J.B."/>
            <person name="Anantharaman K."/>
            <person name="Thomas B.C."/>
            <person name="Malmstrom R."/>
            <person name="Stieglmeier M."/>
            <person name="Klingl A."/>
            <person name="Woyke T."/>
            <person name="Ryan C.M."/>
            <person name="Banfield J.F."/>
        </authorList>
    </citation>
    <scope>NUCLEOTIDE SEQUENCE [LARGE SCALE GENOMIC DNA]</scope>
</reference>
<sequence>MEENKNKLIKINEAAKILDLSVQTLRRWDQSGQLKAVRLNPRGYRYYKLSDIQLLSSDIFSLAEEWLSLPVGIEPENQFFCLDSPVFQTRLNGLEKMMQKIPELEQDFSLISSVVGEIGNNSFDHNLGSWPDVRGIFFAFDLNKHQIVLADRGQGILTTLRRVRPTLVSNGEALLTAFTEKLSGRAPENRGNGLKYVKKVVVDIKKNIPLKLYFQSGDAFIVLDEKTTNLKIEQTTIQFRGCLALINF</sequence>
<accession>A0A2M6WQR1</accession>
<evidence type="ECO:0000313" key="2">
    <source>
        <dbReference type="EMBL" id="PIT95112.1"/>
    </source>
</evidence>
<dbReference type="Pfam" id="PF00376">
    <property type="entry name" value="MerR"/>
    <property type="match status" value="1"/>
</dbReference>
<evidence type="ECO:0000313" key="3">
    <source>
        <dbReference type="Proteomes" id="UP000228900"/>
    </source>
</evidence>
<dbReference type="GO" id="GO:0006355">
    <property type="term" value="P:regulation of DNA-templated transcription"/>
    <property type="evidence" value="ECO:0007669"/>
    <property type="project" value="InterPro"/>
</dbReference>
<feature type="domain" description="HTH merR-type" evidence="1">
    <location>
        <begin position="8"/>
        <end position="56"/>
    </location>
</feature>
<dbReference type="SUPFAM" id="SSF46955">
    <property type="entry name" value="Putative DNA-binding domain"/>
    <property type="match status" value="1"/>
</dbReference>
<dbReference type="Gene3D" id="1.10.1660.10">
    <property type="match status" value="1"/>
</dbReference>